<dbReference type="PROSITE" id="PS50096">
    <property type="entry name" value="IQ"/>
    <property type="match status" value="2"/>
</dbReference>
<dbReference type="Proteomes" id="UP001418222">
    <property type="component" value="Unassembled WGS sequence"/>
</dbReference>
<evidence type="ECO:0000313" key="6">
    <source>
        <dbReference type="Proteomes" id="UP001418222"/>
    </source>
</evidence>
<sequence>MEVQIRRDSFETAGRIPPAEMKWLRSLYSEAQNEQSKHAIAVAAATAAAADAAVAAAEAAVAVVRLTRHGAGIPFRSLDERLDAAIKIQAFFRGYLAKKALALKALVKLQALVRGYLIRKRAATTLHCMEALVRAQATVRAQKSKSLNHRSYMSNTRAFEAKVRWQSVPKQRRSNPVRGSEFRSERWRWSSRELA</sequence>
<protein>
    <recommendedName>
        <fullName evidence="4">DUF4005 domain-containing protein</fullName>
    </recommendedName>
</protein>
<dbReference type="Pfam" id="PF00612">
    <property type="entry name" value="IQ"/>
    <property type="match status" value="2"/>
</dbReference>
<comment type="similarity">
    <text evidence="2">Belongs to the IQD family.</text>
</comment>
<evidence type="ECO:0000259" key="4">
    <source>
        <dbReference type="Pfam" id="PF13178"/>
    </source>
</evidence>
<comment type="caution">
    <text evidence="5">The sequence shown here is derived from an EMBL/GenBank/DDBJ whole genome shotgun (WGS) entry which is preliminary data.</text>
</comment>
<evidence type="ECO:0000313" key="5">
    <source>
        <dbReference type="EMBL" id="KAK8938966.1"/>
    </source>
</evidence>
<dbReference type="Gene3D" id="1.20.5.190">
    <property type="match status" value="1"/>
</dbReference>
<dbReference type="PANTHER" id="PTHR32295:SF290">
    <property type="entry name" value="OS01G0190500 PROTEIN"/>
    <property type="match status" value="1"/>
</dbReference>
<dbReference type="Pfam" id="PF13178">
    <property type="entry name" value="DUF4005"/>
    <property type="match status" value="1"/>
</dbReference>
<gene>
    <name evidence="5" type="ORF">KSP39_PZI010914</name>
</gene>
<feature type="domain" description="DUF4005" evidence="4">
    <location>
        <begin position="148"/>
        <end position="183"/>
    </location>
</feature>
<keyword evidence="1" id="KW-0112">Calmodulin-binding</keyword>
<proteinExistence type="inferred from homology"/>
<dbReference type="SMART" id="SM00015">
    <property type="entry name" value="IQ"/>
    <property type="match status" value="2"/>
</dbReference>
<dbReference type="InterPro" id="IPR025064">
    <property type="entry name" value="DUF4005"/>
</dbReference>
<organism evidence="5 6">
    <name type="scientific">Platanthera zijinensis</name>
    <dbReference type="NCBI Taxonomy" id="2320716"/>
    <lineage>
        <taxon>Eukaryota</taxon>
        <taxon>Viridiplantae</taxon>
        <taxon>Streptophyta</taxon>
        <taxon>Embryophyta</taxon>
        <taxon>Tracheophyta</taxon>
        <taxon>Spermatophyta</taxon>
        <taxon>Magnoliopsida</taxon>
        <taxon>Liliopsida</taxon>
        <taxon>Asparagales</taxon>
        <taxon>Orchidaceae</taxon>
        <taxon>Orchidoideae</taxon>
        <taxon>Orchideae</taxon>
        <taxon>Orchidinae</taxon>
        <taxon>Platanthera</taxon>
    </lineage>
</organism>
<dbReference type="GO" id="GO:0005516">
    <property type="term" value="F:calmodulin binding"/>
    <property type="evidence" value="ECO:0007669"/>
    <property type="project" value="UniProtKB-KW"/>
</dbReference>
<evidence type="ECO:0000256" key="2">
    <source>
        <dbReference type="ARBA" id="ARBA00024341"/>
    </source>
</evidence>
<keyword evidence="6" id="KW-1185">Reference proteome</keyword>
<dbReference type="AlphaFoldDB" id="A0AAP0G604"/>
<comment type="subunit">
    <text evidence="3">Binds to multiple calmodulin (CaM) in the presence of Ca(2+) and CaM-like proteins.</text>
</comment>
<accession>A0AAP0G604</accession>
<dbReference type="PANTHER" id="PTHR32295">
    <property type="entry name" value="IQ-DOMAIN 5-RELATED"/>
    <property type="match status" value="1"/>
</dbReference>
<reference evidence="5 6" key="1">
    <citation type="journal article" date="2022" name="Nat. Plants">
        <title>Genomes of leafy and leafless Platanthera orchids illuminate the evolution of mycoheterotrophy.</title>
        <authorList>
            <person name="Li M.H."/>
            <person name="Liu K.W."/>
            <person name="Li Z."/>
            <person name="Lu H.C."/>
            <person name="Ye Q.L."/>
            <person name="Zhang D."/>
            <person name="Wang J.Y."/>
            <person name="Li Y.F."/>
            <person name="Zhong Z.M."/>
            <person name="Liu X."/>
            <person name="Yu X."/>
            <person name="Liu D.K."/>
            <person name="Tu X.D."/>
            <person name="Liu B."/>
            <person name="Hao Y."/>
            <person name="Liao X.Y."/>
            <person name="Jiang Y.T."/>
            <person name="Sun W.H."/>
            <person name="Chen J."/>
            <person name="Chen Y.Q."/>
            <person name="Ai Y."/>
            <person name="Zhai J.W."/>
            <person name="Wu S.S."/>
            <person name="Zhou Z."/>
            <person name="Hsiao Y.Y."/>
            <person name="Wu W.L."/>
            <person name="Chen Y.Y."/>
            <person name="Lin Y.F."/>
            <person name="Hsu J.L."/>
            <person name="Li C.Y."/>
            <person name="Wang Z.W."/>
            <person name="Zhao X."/>
            <person name="Zhong W.Y."/>
            <person name="Ma X.K."/>
            <person name="Ma L."/>
            <person name="Huang J."/>
            <person name="Chen G.Z."/>
            <person name="Huang M.Z."/>
            <person name="Huang L."/>
            <person name="Peng D.H."/>
            <person name="Luo Y.B."/>
            <person name="Zou S.Q."/>
            <person name="Chen S.P."/>
            <person name="Lan S."/>
            <person name="Tsai W.C."/>
            <person name="Van de Peer Y."/>
            <person name="Liu Z.J."/>
        </authorList>
    </citation>
    <scope>NUCLEOTIDE SEQUENCE [LARGE SCALE GENOMIC DNA]</scope>
    <source>
        <strain evidence="5">Lor287</strain>
    </source>
</reference>
<name>A0AAP0G604_9ASPA</name>
<dbReference type="InterPro" id="IPR000048">
    <property type="entry name" value="IQ_motif_EF-hand-BS"/>
</dbReference>
<evidence type="ECO:0000256" key="1">
    <source>
        <dbReference type="ARBA" id="ARBA00022860"/>
    </source>
</evidence>
<evidence type="ECO:0000256" key="3">
    <source>
        <dbReference type="ARBA" id="ARBA00024378"/>
    </source>
</evidence>
<dbReference type="EMBL" id="JBBWWQ010000009">
    <property type="protein sequence ID" value="KAK8938966.1"/>
    <property type="molecule type" value="Genomic_DNA"/>
</dbReference>